<dbReference type="InterPro" id="IPR058596">
    <property type="entry name" value="TraC-like_dom"/>
</dbReference>
<name>A0A0G0JUD6_9BACT</name>
<evidence type="ECO:0000313" key="2">
    <source>
        <dbReference type="EMBL" id="KKQ70302.1"/>
    </source>
</evidence>
<proteinExistence type="predicted"/>
<dbReference type="EMBL" id="LBUU01000005">
    <property type="protein sequence ID" value="KKQ70302.1"/>
    <property type="molecule type" value="Genomic_DNA"/>
</dbReference>
<accession>A0A0G0JUD6</accession>
<comment type="caution">
    <text evidence="2">The sequence shown here is derived from an EMBL/GenBank/DDBJ whole genome shotgun (WGS) entry which is preliminary data.</text>
</comment>
<dbReference type="Proteomes" id="UP000034022">
    <property type="component" value="Unassembled WGS sequence"/>
</dbReference>
<protein>
    <recommendedName>
        <fullName evidence="1">TraC-like domain-containing protein</fullName>
    </recommendedName>
</protein>
<organism evidence="2 3">
    <name type="scientific">Candidatus Falkowbacteria bacterium GW2011_GWE1_38_31</name>
    <dbReference type="NCBI Taxonomy" id="1618638"/>
    <lineage>
        <taxon>Bacteria</taxon>
        <taxon>Candidatus Falkowiibacteriota</taxon>
    </lineage>
</organism>
<reference evidence="2 3" key="1">
    <citation type="journal article" date="2015" name="Nature">
        <title>rRNA introns, odd ribosomes, and small enigmatic genomes across a large radiation of phyla.</title>
        <authorList>
            <person name="Brown C.T."/>
            <person name="Hug L.A."/>
            <person name="Thomas B.C."/>
            <person name="Sharon I."/>
            <person name="Castelle C.J."/>
            <person name="Singh A."/>
            <person name="Wilkins M.J."/>
            <person name="Williams K.H."/>
            <person name="Banfield J.F."/>
        </authorList>
    </citation>
    <scope>NUCLEOTIDE SEQUENCE [LARGE SCALE GENOMIC DNA]</scope>
</reference>
<dbReference type="Pfam" id="PF26593">
    <property type="entry name" value="TraC-like"/>
    <property type="match status" value="1"/>
</dbReference>
<evidence type="ECO:0000313" key="3">
    <source>
        <dbReference type="Proteomes" id="UP000034022"/>
    </source>
</evidence>
<sequence>MTRVNPPMPIPKNKLVRNKINSSTEKYLDIAEVKEETVIMRDGTMRAVMLVSSINFALKSEDEQNAIISAYVSFLNNIDFSLQIVIQSRELNIDNYIVTLKKKEKEQTNELLKMQTAEYIQYIQELISMSRIMNKRFYIVVSYNPLSDKQRGFFSRMFDVLKPATLIKMKESDFQRRKVELARRVDNIISGLNSIGLQAVQLDTQSLLELYYNSYNPSTSANQKLVDVEQLRVSE</sequence>
<gene>
    <name evidence="2" type="ORF">US91_C0005G0007</name>
</gene>
<evidence type="ECO:0000259" key="1">
    <source>
        <dbReference type="Pfam" id="PF26593"/>
    </source>
</evidence>
<dbReference type="AlphaFoldDB" id="A0A0G0JUD6"/>
<feature type="domain" description="TraC-like" evidence="1">
    <location>
        <begin position="35"/>
        <end position="147"/>
    </location>
</feature>